<dbReference type="EMBL" id="BMTD01000030">
    <property type="protein sequence ID" value="GGV26410.1"/>
    <property type="molecule type" value="Genomic_DNA"/>
</dbReference>
<reference evidence="1" key="1">
    <citation type="journal article" date="2014" name="Int. J. Syst. Evol. Microbiol.">
        <title>Complete genome sequence of Corynebacterium casei LMG S-19264T (=DSM 44701T), isolated from a smear-ripened cheese.</title>
        <authorList>
            <consortium name="US DOE Joint Genome Institute (JGI-PGF)"/>
            <person name="Walter F."/>
            <person name="Albersmeier A."/>
            <person name="Kalinowski J."/>
            <person name="Ruckert C."/>
        </authorList>
    </citation>
    <scope>NUCLEOTIDE SEQUENCE</scope>
    <source>
        <strain evidence="1">JCM 4369</strain>
    </source>
</reference>
<dbReference type="Proteomes" id="UP000618795">
    <property type="component" value="Unassembled WGS sequence"/>
</dbReference>
<name>A0A918IM00_9ACTN</name>
<protein>
    <submittedName>
        <fullName evidence="1">Uncharacterized protein</fullName>
    </submittedName>
</protein>
<evidence type="ECO:0000313" key="1">
    <source>
        <dbReference type="EMBL" id="GGV26410.1"/>
    </source>
</evidence>
<evidence type="ECO:0000313" key="2">
    <source>
        <dbReference type="Proteomes" id="UP000618795"/>
    </source>
</evidence>
<sequence length="86" mass="8978">MGLLALSEPARPVGTAGSTREGRVQRLEFFAALGGVAAGRHSERLGDPVQAVTRRGSPADSLGPIWHHAIFTQSKGSLALRSAYPG</sequence>
<proteinExistence type="predicted"/>
<dbReference type="AlphaFoldDB" id="A0A918IM00"/>
<gene>
    <name evidence="1" type="ORF">GCM10010260_78440</name>
</gene>
<organism evidence="1 2">
    <name type="scientific">Streptomyces filipinensis</name>
    <dbReference type="NCBI Taxonomy" id="66887"/>
    <lineage>
        <taxon>Bacteria</taxon>
        <taxon>Bacillati</taxon>
        <taxon>Actinomycetota</taxon>
        <taxon>Actinomycetes</taxon>
        <taxon>Kitasatosporales</taxon>
        <taxon>Streptomycetaceae</taxon>
        <taxon>Streptomyces</taxon>
    </lineage>
</organism>
<reference evidence="1" key="2">
    <citation type="submission" date="2020-09" db="EMBL/GenBank/DDBJ databases">
        <authorList>
            <person name="Sun Q."/>
            <person name="Ohkuma M."/>
        </authorList>
    </citation>
    <scope>NUCLEOTIDE SEQUENCE</scope>
    <source>
        <strain evidence="1">JCM 4369</strain>
    </source>
</reference>
<comment type="caution">
    <text evidence="1">The sequence shown here is derived from an EMBL/GenBank/DDBJ whole genome shotgun (WGS) entry which is preliminary data.</text>
</comment>
<accession>A0A918IM00</accession>
<keyword evidence="2" id="KW-1185">Reference proteome</keyword>